<proteinExistence type="predicted"/>
<dbReference type="CDD" id="cd24032">
    <property type="entry name" value="ASKHA_NBD_TsaB"/>
    <property type="match status" value="1"/>
</dbReference>
<dbReference type="EMBL" id="FPHR01000014">
    <property type="protein sequence ID" value="SFV76985.1"/>
    <property type="molecule type" value="Genomic_DNA"/>
</dbReference>
<dbReference type="AlphaFoldDB" id="A0A1W1D8N9"/>
<dbReference type="NCBIfam" id="TIGR03725">
    <property type="entry name" value="T6A_YeaZ"/>
    <property type="match status" value="1"/>
</dbReference>
<organism evidence="2">
    <name type="scientific">hydrothermal vent metagenome</name>
    <dbReference type="NCBI Taxonomy" id="652676"/>
    <lineage>
        <taxon>unclassified sequences</taxon>
        <taxon>metagenomes</taxon>
        <taxon>ecological metagenomes</taxon>
    </lineage>
</organism>
<dbReference type="Gene3D" id="3.30.420.40">
    <property type="match status" value="2"/>
</dbReference>
<dbReference type="InterPro" id="IPR000905">
    <property type="entry name" value="Gcp-like_dom"/>
</dbReference>
<name>A0A1W1D8N9_9ZZZZ</name>
<dbReference type="InterPro" id="IPR043129">
    <property type="entry name" value="ATPase_NBD"/>
</dbReference>
<reference evidence="2" key="1">
    <citation type="submission" date="2016-10" db="EMBL/GenBank/DDBJ databases">
        <authorList>
            <person name="de Groot N.N."/>
        </authorList>
    </citation>
    <scope>NUCLEOTIDE SEQUENCE</scope>
</reference>
<feature type="domain" description="Gcp-like" evidence="1">
    <location>
        <begin position="50"/>
        <end position="157"/>
    </location>
</feature>
<dbReference type="InterPro" id="IPR022496">
    <property type="entry name" value="T6A_TsaB"/>
</dbReference>
<dbReference type="GO" id="GO:0002949">
    <property type="term" value="P:tRNA threonylcarbamoyladenosine modification"/>
    <property type="evidence" value="ECO:0007669"/>
    <property type="project" value="InterPro"/>
</dbReference>
<accession>A0A1W1D8N9</accession>
<dbReference type="SUPFAM" id="SSF53067">
    <property type="entry name" value="Actin-like ATPase domain"/>
    <property type="match status" value="2"/>
</dbReference>
<sequence length="231" mass="25426">MKRDYRINPLQLMKNILAIDTCTEVCSVSLYTQSHKTSRFIKDVAKSSGLILPLCDEVLNETGLCIQDLDLIVYTKGPGAFTGVRMCISVVQGMSLAFDIPTLGFSTLAVVGYGASQKFKTNKIAVCLDARMNEVYWGVYENNNLIDEAILKPESAPQLGVDYIGVGTGWGVYQQALSSSTGVSNYQSDFYPKAENLIEMALIHISNKQPMDGHLPLPTYLRNNVAKKSLK</sequence>
<evidence type="ECO:0000259" key="1">
    <source>
        <dbReference type="Pfam" id="PF00814"/>
    </source>
</evidence>
<dbReference type="Pfam" id="PF00814">
    <property type="entry name" value="TsaD"/>
    <property type="match status" value="1"/>
</dbReference>
<protein>
    <submittedName>
        <fullName evidence="2">TsaB protein, required for threonylcarbamoyladenosine (T(6)A) formation in tRNA</fullName>
    </submittedName>
</protein>
<gene>
    <name evidence="2" type="ORF">MNB_SUP05-4-139</name>
</gene>
<evidence type="ECO:0000313" key="2">
    <source>
        <dbReference type="EMBL" id="SFV76985.1"/>
    </source>
</evidence>